<feature type="compositionally biased region" description="Polar residues" evidence="1">
    <location>
        <begin position="1120"/>
        <end position="1131"/>
    </location>
</feature>
<feature type="compositionally biased region" description="Polar residues" evidence="1">
    <location>
        <begin position="198"/>
        <end position="221"/>
    </location>
</feature>
<feature type="region of interest" description="Disordered" evidence="1">
    <location>
        <begin position="644"/>
        <end position="670"/>
    </location>
</feature>
<feature type="compositionally biased region" description="Low complexity" evidence="1">
    <location>
        <begin position="363"/>
        <end position="374"/>
    </location>
</feature>
<dbReference type="EMBL" id="CDMZ01001040">
    <property type="protein sequence ID" value="CEM26145.1"/>
    <property type="molecule type" value="Genomic_DNA"/>
</dbReference>
<feature type="compositionally biased region" description="Basic and acidic residues" evidence="1">
    <location>
        <begin position="947"/>
        <end position="963"/>
    </location>
</feature>
<dbReference type="AlphaFoldDB" id="A0A0G4GAR8"/>
<feature type="region of interest" description="Disordered" evidence="1">
    <location>
        <begin position="421"/>
        <end position="454"/>
    </location>
</feature>
<feature type="compositionally biased region" description="Acidic residues" evidence="1">
    <location>
        <begin position="597"/>
        <end position="614"/>
    </location>
</feature>
<organism evidence="2">
    <name type="scientific">Chromera velia CCMP2878</name>
    <dbReference type="NCBI Taxonomy" id="1169474"/>
    <lineage>
        <taxon>Eukaryota</taxon>
        <taxon>Sar</taxon>
        <taxon>Alveolata</taxon>
        <taxon>Colpodellida</taxon>
        <taxon>Chromeraceae</taxon>
        <taxon>Chromera</taxon>
    </lineage>
</organism>
<name>A0A0G4GAR8_9ALVE</name>
<feature type="region of interest" description="Disordered" evidence="1">
    <location>
        <begin position="513"/>
        <end position="541"/>
    </location>
</feature>
<protein>
    <submittedName>
        <fullName evidence="2">Uncharacterized protein</fullName>
    </submittedName>
</protein>
<feature type="compositionally biased region" description="Acidic residues" evidence="1">
    <location>
        <begin position="653"/>
        <end position="669"/>
    </location>
</feature>
<dbReference type="VEuPathDB" id="CryptoDB:Cvel_21043"/>
<evidence type="ECO:0000313" key="2">
    <source>
        <dbReference type="EMBL" id="CEM26145.1"/>
    </source>
</evidence>
<feature type="compositionally biased region" description="Polar residues" evidence="1">
    <location>
        <begin position="341"/>
        <end position="357"/>
    </location>
</feature>
<feature type="compositionally biased region" description="Basic and acidic residues" evidence="1">
    <location>
        <begin position="151"/>
        <end position="163"/>
    </location>
</feature>
<feature type="compositionally biased region" description="Basic and acidic residues" evidence="1">
    <location>
        <begin position="133"/>
        <end position="142"/>
    </location>
</feature>
<feature type="compositionally biased region" description="Low complexity" evidence="1">
    <location>
        <begin position="1158"/>
        <end position="1179"/>
    </location>
</feature>
<proteinExistence type="predicted"/>
<feature type="region of interest" description="Disordered" evidence="1">
    <location>
        <begin position="593"/>
        <end position="617"/>
    </location>
</feature>
<evidence type="ECO:0000256" key="1">
    <source>
        <dbReference type="SAM" id="MobiDB-lite"/>
    </source>
</evidence>
<feature type="region of interest" description="Disordered" evidence="1">
    <location>
        <begin position="120"/>
        <end position="298"/>
    </location>
</feature>
<feature type="region of interest" description="Disordered" evidence="1">
    <location>
        <begin position="332"/>
        <end position="379"/>
    </location>
</feature>
<sequence length="1241" mass="131850">MQVLDGRGLCEEARVWKHLRCCLQRLEEGENICPLFIDPFWVEAAIPEEKIAIEFDKPWEVLPRFLKHLCKEKCERRRRFLHAEGWRVVKISLEGWKECEDDTARGRLFRRSLAACDAIPGGPEEAHSGLMRGHSEEGEGENKGGALGGGREYESEAATRKESVQGFPSETASQMDPPIHKRPQSLGTRLSSKEEATGNLQSEATGTNGPVGQGREQSSWDMTGPAFSSALYRPKNNSSSSSGPRNANFTSPTVYAHPPANVNGNVAPPPISVNLPTQPQAQTGGGASDSLTPSSASKKRAFKIRNAPLQLNSQATPQSSVAMMSGAGNVVTFPGSLPSREMQTNQKTTTSVHSNQIPPFPSPQASSEEASPPAADRREAEGLRAFCFAVPPFVPAPIGTRGGGGGSEDRMGLREAEEAAAGSVLFGIPPPPSSSSGPREEREEGGGTLMPSGTGSVLMCSEFEAKMGWDAGSSRPLFPPRAGGSDEGRDEEDEEKDHVGGLNNLLALDETSEAFGGKGGVRNGIGRDGEPLQAGDDSSIPLSPVSHLPIPIRALSPAAGGLLDASGSENWKEFDGEAAVAARRILAGGEVVTDIGADGDGEGAGYDESDDEGERDQFSSLPSLRILLGGTACAGPEARASLPIECFSGERMEEGEEGGEDEDEGDESGLPEYVCGFYNNTDVPAAVIDGRTLEDDLFGSVQCSREIPLGALCFLLSKIVRRNAKGTLERGTLKMVGDRFGVRIFLHVPGWNRPGEGSGTRGGAVTSADLPGYSLLCGNSGYGPALDKGVLESLPVPGLVGSAASSSREQRRERGEVAPPCAFPALFDSEMEREGTDDGDGGGSLRLVRVLVTVRGFSTGSVRRAAAALFDAETAVVPLTKKEVSLLCAEAEGGLEGAQKTLEGLAQSVGTRLTLVNLYAKGASLLPPSSSSTDKEKEGGGGNEANGVDKAKFQQKGRDRGDGKNTATKKKGGSKGKADEKDSSCFVALIEGRRSDLSMCGLLLGNLIDQRRQTAAAREELRAVTSQVAETKAEMAAQQQKHGGGGRERERRGDAQQRGGEGRQGHRDRDAKGNRRQGDREREKAGDRRGDGEVRDGRDGRPNNRRRARQRDERPRPAQTASGDHSHSNYFNEGGEAADGHGGEGQGRGPRRGGRRQGGAPFAFGDRPHQSSHQQQQSHQHWRAREEGGWGRGGRGGRRRGRGGKVERNRDGNAQAPHWSSAWTEKEKPQGEAPVGPAHAE</sequence>
<feature type="region of interest" description="Disordered" evidence="1">
    <location>
        <begin position="1027"/>
        <end position="1241"/>
    </location>
</feature>
<reference evidence="2" key="1">
    <citation type="submission" date="2014-11" db="EMBL/GenBank/DDBJ databases">
        <authorList>
            <person name="Otto D Thomas"/>
            <person name="Naeem Raeece"/>
        </authorList>
    </citation>
    <scope>NUCLEOTIDE SEQUENCE</scope>
</reference>
<feature type="region of interest" description="Disordered" evidence="1">
    <location>
        <begin position="926"/>
        <end position="982"/>
    </location>
</feature>
<feature type="region of interest" description="Disordered" evidence="1">
    <location>
        <begin position="470"/>
        <end position="498"/>
    </location>
</feature>
<feature type="compositionally biased region" description="Basic and acidic residues" evidence="1">
    <location>
        <begin position="1045"/>
        <end position="1102"/>
    </location>
</feature>
<feature type="compositionally biased region" description="Polar residues" evidence="1">
    <location>
        <begin position="235"/>
        <end position="253"/>
    </location>
</feature>
<accession>A0A0G4GAR8</accession>
<gene>
    <name evidence="2" type="ORF">Cvel_21043</name>
</gene>